<proteinExistence type="predicted"/>
<dbReference type="EMBL" id="CAJVPQ010000661">
    <property type="protein sequence ID" value="CAG8500645.1"/>
    <property type="molecule type" value="Genomic_DNA"/>
</dbReference>
<name>A0A9N9EZR9_9GLOM</name>
<evidence type="ECO:0000313" key="3">
    <source>
        <dbReference type="Proteomes" id="UP000789570"/>
    </source>
</evidence>
<dbReference type="AlphaFoldDB" id="A0A9N9EZR9"/>
<sequence>MFDNSPLLHDPEPSSNIPRLQDQNKPLTIIYSPLCENPETLLRSLLSQTPPPYQLTVPLVQKTHLSARLRQVVPELTVGEVSGLASQVWKHQSQSVLQFFEVMSMVAKQRHRILTTSPTPPTTTSNSQTKPQTSLTSTPPTLPTPLTTPLTPFIPFTHRHHLSHLHHQHHLYHLHHQHHLYHHQLPF</sequence>
<reference evidence="2" key="1">
    <citation type="submission" date="2021-06" db="EMBL/GenBank/DDBJ databases">
        <authorList>
            <person name="Kallberg Y."/>
            <person name="Tangrot J."/>
            <person name="Rosling A."/>
        </authorList>
    </citation>
    <scope>NUCLEOTIDE SEQUENCE</scope>
    <source>
        <strain evidence="2">UK204</strain>
    </source>
</reference>
<keyword evidence="3" id="KW-1185">Reference proteome</keyword>
<protein>
    <submittedName>
        <fullName evidence="2">15868_t:CDS:1</fullName>
    </submittedName>
</protein>
<dbReference type="Proteomes" id="UP000789570">
    <property type="component" value="Unassembled WGS sequence"/>
</dbReference>
<feature type="compositionally biased region" description="Low complexity" evidence="1">
    <location>
        <begin position="122"/>
        <end position="146"/>
    </location>
</feature>
<evidence type="ECO:0000313" key="2">
    <source>
        <dbReference type="EMBL" id="CAG8500645.1"/>
    </source>
</evidence>
<organism evidence="2 3">
    <name type="scientific">Funneliformis caledonium</name>
    <dbReference type="NCBI Taxonomy" id="1117310"/>
    <lineage>
        <taxon>Eukaryota</taxon>
        <taxon>Fungi</taxon>
        <taxon>Fungi incertae sedis</taxon>
        <taxon>Mucoromycota</taxon>
        <taxon>Glomeromycotina</taxon>
        <taxon>Glomeromycetes</taxon>
        <taxon>Glomerales</taxon>
        <taxon>Glomeraceae</taxon>
        <taxon>Funneliformis</taxon>
    </lineage>
</organism>
<gene>
    <name evidence="2" type="ORF">FCALED_LOCUS3685</name>
</gene>
<dbReference type="OrthoDB" id="6247875at2759"/>
<feature type="region of interest" description="Disordered" evidence="1">
    <location>
        <begin position="1"/>
        <end position="20"/>
    </location>
</feature>
<feature type="region of interest" description="Disordered" evidence="1">
    <location>
        <begin position="114"/>
        <end position="146"/>
    </location>
</feature>
<comment type="caution">
    <text evidence="2">The sequence shown here is derived from an EMBL/GenBank/DDBJ whole genome shotgun (WGS) entry which is preliminary data.</text>
</comment>
<accession>A0A9N9EZR9</accession>
<evidence type="ECO:0000256" key="1">
    <source>
        <dbReference type="SAM" id="MobiDB-lite"/>
    </source>
</evidence>